<feature type="transmembrane region" description="Helical" evidence="2">
    <location>
        <begin position="614"/>
        <end position="644"/>
    </location>
</feature>
<name>A0A1H5C8G0_9PSEU</name>
<feature type="transmembrane region" description="Helical" evidence="2">
    <location>
        <begin position="213"/>
        <end position="232"/>
    </location>
</feature>
<dbReference type="InterPro" id="IPR011701">
    <property type="entry name" value="MFS"/>
</dbReference>
<dbReference type="GO" id="GO:0005886">
    <property type="term" value="C:plasma membrane"/>
    <property type="evidence" value="ECO:0007669"/>
    <property type="project" value="TreeGrafter"/>
</dbReference>
<feature type="transmembrane region" description="Helical" evidence="2">
    <location>
        <begin position="50"/>
        <end position="71"/>
    </location>
</feature>
<dbReference type="InterPro" id="IPR036259">
    <property type="entry name" value="MFS_trans_sf"/>
</dbReference>
<dbReference type="GO" id="GO:0052621">
    <property type="term" value="F:diguanylate cyclase activity"/>
    <property type="evidence" value="ECO:0007669"/>
    <property type="project" value="TreeGrafter"/>
</dbReference>
<keyword evidence="2" id="KW-1133">Transmembrane helix</keyword>
<dbReference type="SUPFAM" id="SSF103473">
    <property type="entry name" value="MFS general substrate transporter"/>
    <property type="match status" value="1"/>
</dbReference>
<proteinExistence type="predicted"/>
<sequence>MTETGSRGFAAALRGREFRALWLAEALSVFGDQVARVALALLVYARTDSAALTALTYALTFVPAILGGFLLSGLADRYPRRTVIVVTDVVRAVLAAAMAVPGMPLWILWALIGCLTMAAAPFKAAQLALLPDVLPNGLYQAGLGLRQISTQTAQVAGFGLGGLLVTSLSTSGALLVNAATFLVSAVVVAAVVRTRPVSRAETKSTPRSGAAASDPRMVAVYMLAAMVGFLVVPEGLAAPYANAVGLTSIGVGVLMAADPVGSVLGGWLASRLRPDTALTAKLVVVPAAASGLPLIACLALPGAWWAAGLWAVSGALSTIYLIRLQAVVVELVPDARRATTMGRLSTCLYSSQGIAILGAGVVAERLDPVFVVAGSGAAASLSAVAAGFVWWAARPRQARTVEDEAAPVDSARSEVLVTHSDPLPERPAAGGAEVRQPELEDLGSSPGNGSEISMPNEGVAERSGWSRWAIWLLPRPAAVFLLVIDAIAVAAIVFDARAPMAWRDVVSCGLIVGLGVLAAEMTRRVERRRRRFSDTPHVNFSSVWTLAAALTLPTALAALVAVLLYGHLWLRSWRGVAGIHAHRVIFSTANVILSCQIAGWAARQLHVVPPGQEAGIWTAVGLASVIAIYFTVNSTIVGVAIALARRSLSFKRMLGALNENILELATLCMGALTAVLLTLRPWLVIVLFLPLYALHRSVLIRQFEHASTTDSKTGLLNAASWHAIAAKEIDRARQHGFSVGVLMIDIDHFRDVNNVHGHLTGDRALVLVGNAIRSEVRSDDLCGRFGGEEFVVLLPGSSPDAIHAIADRIREHVERTVIEPDSGPGFHVSVSIGAAAFPAAGSSLEEVLISADNALFAAKDAGRNQVRVVKSTA</sequence>
<dbReference type="AlphaFoldDB" id="A0A1H5C8G0"/>
<dbReference type="Pfam" id="PF07690">
    <property type="entry name" value="MFS_1"/>
    <property type="match status" value="1"/>
</dbReference>
<dbReference type="CDD" id="cd06173">
    <property type="entry name" value="MFS_MefA_like"/>
    <property type="match status" value="1"/>
</dbReference>
<feature type="transmembrane region" description="Helical" evidence="2">
    <location>
        <begin position="344"/>
        <end position="363"/>
    </location>
</feature>
<organism evidence="4 5">
    <name type="scientific">Amycolatopsis tolypomycina</name>
    <dbReference type="NCBI Taxonomy" id="208445"/>
    <lineage>
        <taxon>Bacteria</taxon>
        <taxon>Bacillati</taxon>
        <taxon>Actinomycetota</taxon>
        <taxon>Actinomycetes</taxon>
        <taxon>Pseudonocardiales</taxon>
        <taxon>Pseudonocardiaceae</taxon>
        <taxon>Amycolatopsis</taxon>
    </lineage>
</organism>
<evidence type="ECO:0000259" key="3">
    <source>
        <dbReference type="PROSITE" id="PS50887"/>
    </source>
</evidence>
<dbReference type="SUPFAM" id="SSF55073">
    <property type="entry name" value="Nucleotide cyclase"/>
    <property type="match status" value="1"/>
</dbReference>
<dbReference type="Proteomes" id="UP000199622">
    <property type="component" value="Unassembled WGS sequence"/>
</dbReference>
<evidence type="ECO:0000313" key="4">
    <source>
        <dbReference type="EMBL" id="SED62768.1"/>
    </source>
</evidence>
<keyword evidence="2" id="KW-0472">Membrane</keyword>
<feature type="transmembrane region" description="Helical" evidence="2">
    <location>
        <begin position="83"/>
        <end position="100"/>
    </location>
</feature>
<dbReference type="InterPro" id="IPR029787">
    <property type="entry name" value="Nucleotide_cyclase"/>
</dbReference>
<dbReference type="STRING" id="208445.SAMN04489727_8643"/>
<feature type="transmembrane region" description="Helical" evidence="2">
    <location>
        <begin position="472"/>
        <end position="494"/>
    </location>
</feature>
<keyword evidence="5" id="KW-1185">Reference proteome</keyword>
<feature type="domain" description="GGDEF" evidence="3">
    <location>
        <begin position="737"/>
        <end position="871"/>
    </location>
</feature>
<dbReference type="SMART" id="SM00267">
    <property type="entry name" value="GGDEF"/>
    <property type="match status" value="1"/>
</dbReference>
<evidence type="ECO:0000313" key="5">
    <source>
        <dbReference type="Proteomes" id="UP000199622"/>
    </source>
</evidence>
<dbReference type="GO" id="GO:0022857">
    <property type="term" value="F:transmembrane transporter activity"/>
    <property type="evidence" value="ECO:0007669"/>
    <property type="project" value="InterPro"/>
</dbReference>
<evidence type="ECO:0000256" key="1">
    <source>
        <dbReference type="SAM" id="MobiDB-lite"/>
    </source>
</evidence>
<dbReference type="InterPro" id="IPR050469">
    <property type="entry name" value="Diguanylate_Cyclase"/>
</dbReference>
<feature type="transmembrane region" description="Helical" evidence="2">
    <location>
        <begin position="282"/>
        <end position="304"/>
    </location>
</feature>
<dbReference type="InterPro" id="IPR000160">
    <property type="entry name" value="GGDEF_dom"/>
</dbReference>
<feature type="transmembrane region" description="Helical" evidence="2">
    <location>
        <begin position="174"/>
        <end position="192"/>
    </location>
</feature>
<feature type="transmembrane region" description="Helical" evidence="2">
    <location>
        <begin position="664"/>
        <end position="694"/>
    </location>
</feature>
<protein>
    <submittedName>
        <fullName evidence="4">Diguanylate cyclase (GGDEF) domain-containing protein</fullName>
    </submittedName>
</protein>
<dbReference type="Gene3D" id="1.20.1250.20">
    <property type="entry name" value="MFS general substrate transporter like domains"/>
    <property type="match status" value="1"/>
</dbReference>
<feature type="transmembrane region" description="Helical" evidence="2">
    <location>
        <begin position="244"/>
        <end position="270"/>
    </location>
</feature>
<gene>
    <name evidence="4" type="ORF">SAMN04489727_8643</name>
</gene>
<dbReference type="InterPro" id="IPR043128">
    <property type="entry name" value="Rev_trsase/Diguanyl_cyclase"/>
</dbReference>
<feature type="transmembrane region" description="Helical" evidence="2">
    <location>
        <begin position="500"/>
        <end position="519"/>
    </location>
</feature>
<dbReference type="NCBIfam" id="TIGR00254">
    <property type="entry name" value="GGDEF"/>
    <property type="match status" value="1"/>
</dbReference>
<dbReference type="FunFam" id="3.30.70.270:FF:000001">
    <property type="entry name" value="Diguanylate cyclase domain protein"/>
    <property type="match status" value="1"/>
</dbReference>
<feature type="transmembrane region" description="Helical" evidence="2">
    <location>
        <begin position="21"/>
        <end position="44"/>
    </location>
</feature>
<keyword evidence="2" id="KW-0812">Transmembrane</keyword>
<dbReference type="Gene3D" id="3.30.70.270">
    <property type="match status" value="1"/>
</dbReference>
<reference evidence="5" key="1">
    <citation type="submission" date="2016-10" db="EMBL/GenBank/DDBJ databases">
        <authorList>
            <person name="Varghese N."/>
            <person name="Submissions S."/>
        </authorList>
    </citation>
    <scope>NUCLEOTIDE SEQUENCE [LARGE SCALE GENOMIC DNA]</scope>
    <source>
        <strain evidence="5">DSM 44544</strain>
    </source>
</reference>
<dbReference type="GO" id="GO:0043709">
    <property type="term" value="P:cell adhesion involved in single-species biofilm formation"/>
    <property type="evidence" value="ECO:0007669"/>
    <property type="project" value="TreeGrafter"/>
</dbReference>
<dbReference type="PROSITE" id="PS50887">
    <property type="entry name" value="GGDEF"/>
    <property type="match status" value="1"/>
</dbReference>
<evidence type="ECO:0000256" key="2">
    <source>
        <dbReference type="SAM" id="Phobius"/>
    </source>
</evidence>
<feature type="transmembrane region" description="Helical" evidence="2">
    <location>
        <begin position="369"/>
        <end position="393"/>
    </location>
</feature>
<dbReference type="RefSeq" id="WP_091317944.1">
    <property type="nucleotide sequence ID" value="NZ_FNSO01000004.1"/>
</dbReference>
<dbReference type="PANTHER" id="PTHR45138:SF9">
    <property type="entry name" value="DIGUANYLATE CYCLASE DGCM-RELATED"/>
    <property type="match status" value="1"/>
</dbReference>
<dbReference type="CDD" id="cd01949">
    <property type="entry name" value="GGDEF"/>
    <property type="match status" value="1"/>
</dbReference>
<dbReference type="GO" id="GO:1902201">
    <property type="term" value="P:negative regulation of bacterial-type flagellum-dependent cell motility"/>
    <property type="evidence" value="ECO:0007669"/>
    <property type="project" value="TreeGrafter"/>
</dbReference>
<feature type="transmembrane region" description="Helical" evidence="2">
    <location>
        <begin position="310"/>
        <end position="332"/>
    </location>
</feature>
<dbReference type="Pfam" id="PF00990">
    <property type="entry name" value="GGDEF"/>
    <property type="match status" value="1"/>
</dbReference>
<dbReference type="OrthoDB" id="3616500at2"/>
<feature type="transmembrane region" description="Helical" evidence="2">
    <location>
        <begin position="540"/>
        <end position="564"/>
    </location>
</feature>
<dbReference type="PANTHER" id="PTHR45138">
    <property type="entry name" value="REGULATORY COMPONENTS OF SENSORY TRANSDUCTION SYSTEM"/>
    <property type="match status" value="1"/>
</dbReference>
<dbReference type="EMBL" id="FNSO01000004">
    <property type="protein sequence ID" value="SED62768.1"/>
    <property type="molecule type" value="Genomic_DNA"/>
</dbReference>
<accession>A0A1H5C8G0</accession>
<feature type="region of interest" description="Disordered" evidence="1">
    <location>
        <begin position="420"/>
        <end position="456"/>
    </location>
</feature>